<protein>
    <submittedName>
        <fullName evidence="2">Uncharacterized protein</fullName>
    </submittedName>
</protein>
<evidence type="ECO:0000313" key="3">
    <source>
        <dbReference type="Proteomes" id="UP001152622"/>
    </source>
</evidence>
<dbReference type="AlphaFoldDB" id="A0A9Q1FLG6"/>
<evidence type="ECO:0000313" key="2">
    <source>
        <dbReference type="EMBL" id="KAJ8361177.1"/>
    </source>
</evidence>
<dbReference type="EMBL" id="JAINUF010000005">
    <property type="protein sequence ID" value="KAJ8361177.1"/>
    <property type="molecule type" value="Genomic_DNA"/>
</dbReference>
<feature type="region of interest" description="Disordered" evidence="1">
    <location>
        <begin position="73"/>
        <end position="99"/>
    </location>
</feature>
<feature type="compositionally biased region" description="Polar residues" evidence="1">
    <location>
        <begin position="73"/>
        <end position="90"/>
    </location>
</feature>
<comment type="caution">
    <text evidence="2">The sequence shown here is derived from an EMBL/GenBank/DDBJ whole genome shotgun (WGS) entry which is preliminary data.</text>
</comment>
<gene>
    <name evidence="2" type="ORF">SKAU_G00177020</name>
</gene>
<organism evidence="2 3">
    <name type="scientific">Synaphobranchus kaupii</name>
    <name type="common">Kaup's arrowtooth eel</name>
    <dbReference type="NCBI Taxonomy" id="118154"/>
    <lineage>
        <taxon>Eukaryota</taxon>
        <taxon>Metazoa</taxon>
        <taxon>Chordata</taxon>
        <taxon>Craniata</taxon>
        <taxon>Vertebrata</taxon>
        <taxon>Euteleostomi</taxon>
        <taxon>Actinopterygii</taxon>
        <taxon>Neopterygii</taxon>
        <taxon>Teleostei</taxon>
        <taxon>Anguilliformes</taxon>
        <taxon>Synaphobranchidae</taxon>
        <taxon>Synaphobranchus</taxon>
    </lineage>
</organism>
<sequence length="99" mass="10931">MIFRPEGKPYCDLQNILSSSPIISGLVPSGEAIKEQRVPLYAPEATLIPDDQWIWQRRWSPVEFNCANGLTSGGEVTTAQRERVTLSSEGVTPGDPFAR</sequence>
<dbReference type="Proteomes" id="UP001152622">
    <property type="component" value="Chromosome 5"/>
</dbReference>
<name>A0A9Q1FLG6_SYNKA</name>
<accession>A0A9Q1FLG6</accession>
<proteinExistence type="predicted"/>
<evidence type="ECO:0000256" key="1">
    <source>
        <dbReference type="SAM" id="MobiDB-lite"/>
    </source>
</evidence>
<reference evidence="2" key="1">
    <citation type="journal article" date="2023" name="Science">
        <title>Genome structures resolve the early diversification of teleost fishes.</title>
        <authorList>
            <person name="Parey E."/>
            <person name="Louis A."/>
            <person name="Montfort J."/>
            <person name="Bouchez O."/>
            <person name="Roques C."/>
            <person name="Iampietro C."/>
            <person name="Lluch J."/>
            <person name="Castinel A."/>
            <person name="Donnadieu C."/>
            <person name="Desvignes T."/>
            <person name="Floi Bucao C."/>
            <person name="Jouanno E."/>
            <person name="Wen M."/>
            <person name="Mejri S."/>
            <person name="Dirks R."/>
            <person name="Jansen H."/>
            <person name="Henkel C."/>
            <person name="Chen W.J."/>
            <person name="Zahm M."/>
            <person name="Cabau C."/>
            <person name="Klopp C."/>
            <person name="Thompson A.W."/>
            <person name="Robinson-Rechavi M."/>
            <person name="Braasch I."/>
            <person name="Lecointre G."/>
            <person name="Bobe J."/>
            <person name="Postlethwait J.H."/>
            <person name="Berthelot C."/>
            <person name="Roest Crollius H."/>
            <person name="Guiguen Y."/>
        </authorList>
    </citation>
    <scope>NUCLEOTIDE SEQUENCE</scope>
    <source>
        <strain evidence="2">WJC10195</strain>
    </source>
</reference>
<keyword evidence="3" id="KW-1185">Reference proteome</keyword>